<protein>
    <recommendedName>
        <fullName evidence="3">Probable endolytic peptidoglycan transglycosylase RlpA</fullName>
        <ecNumber evidence="3">4.2.2.-</ecNumber>
    </recommendedName>
</protein>
<keyword evidence="3" id="KW-0564">Palmitate</keyword>
<dbReference type="GO" id="GO:0008932">
    <property type="term" value="F:lytic endotransglycosylase activity"/>
    <property type="evidence" value="ECO:0007669"/>
    <property type="project" value="UniProtKB-UniRule"/>
</dbReference>
<evidence type="ECO:0000256" key="2">
    <source>
        <dbReference type="ARBA" id="ARBA00023316"/>
    </source>
</evidence>
<feature type="compositionally biased region" description="Gly residues" evidence="5">
    <location>
        <begin position="32"/>
        <end position="48"/>
    </location>
</feature>
<comment type="similarity">
    <text evidence="3 4">Belongs to the RlpA family.</text>
</comment>
<dbReference type="RefSeq" id="WP_002697847.1">
    <property type="nucleotide sequence ID" value="NZ_AAWS01000015.1"/>
</dbReference>
<proteinExistence type="inferred from homology"/>
<feature type="domain" description="RlpA-like protein double-psi beta-barrel" evidence="6">
    <location>
        <begin position="72"/>
        <end position="159"/>
    </location>
</feature>
<comment type="caution">
    <text evidence="7">The sequence shown here is derived from an EMBL/GenBank/DDBJ whole genome shotgun (WGS) entry which is preliminary data.</text>
</comment>
<dbReference type="EC" id="4.2.2.-" evidence="3"/>
<evidence type="ECO:0000313" key="8">
    <source>
        <dbReference type="Proteomes" id="UP000004095"/>
    </source>
</evidence>
<dbReference type="InterPro" id="IPR036908">
    <property type="entry name" value="RlpA-like_sf"/>
</dbReference>
<keyword evidence="8" id="KW-1185">Reference proteome</keyword>
<dbReference type="NCBIfam" id="TIGR00413">
    <property type="entry name" value="rlpA"/>
    <property type="match status" value="1"/>
</dbReference>
<dbReference type="GO" id="GO:0000270">
    <property type="term" value="P:peptidoglycan metabolic process"/>
    <property type="evidence" value="ECO:0007669"/>
    <property type="project" value="UniProtKB-UniRule"/>
</dbReference>
<keyword evidence="3" id="KW-0472">Membrane</keyword>
<dbReference type="Proteomes" id="UP000004095">
    <property type="component" value="Unassembled WGS sequence"/>
</dbReference>
<keyword evidence="3" id="KW-1003">Cell membrane</keyword>
<dbReference type="InterPro" id="IPR012997">
    <property type="entry name" value="RplA"/>
</dbReference>
<comment type="function">
    <text evidence="3">Lytic transglycosylase with a strong preference for naked glycan strands that lack stem peptides.</text>
</comment>
<dbReference type="SUPFAM" id="SSF50685">
    <property type="entry name" value="Barwin-like endoglucanases"/>
    <property type="match status" value="1"/>
</dbReference>
<dbReference type="PANTHER" id="PTHR34183">
    <property type="entry name" value="ENDOLYTIC PEPTIDOGLYCAN TRANSGLYCOSYLASE RLPA"/>
    <property type="match status" value="1"/>
</dbReference>
<evidence type="ECO:0000313" key="7">
    <source>
        <dbReference type="EMBL" id="EAY28579.1"/>
    </source>
</evidence>
<accession>A1ZM47</accession>
<feature type="region of interest" description="Disordered" evidence="5">
    <location>
        <begin position="30"/>
        <end position="67"/>
    </location>
</feature>
<dbReference type="Pfam" id="PF03330">
    <property type="entry name" value="DPBB_1"/>
    <property type="match status" value="1"/>
</dbReference>
<dbReference type="GO" id="GO:0071555">
    <property type="term" value="P:cell wall organization"/>
    <property type="evidence" value="ECO:0007669"/>
    <property type="project" value="UniProtKB-KW"/>
</dbReference>
<keyword evidence="3" id="KW-0449">Lipoprotein</keyword>
<keyword evidence="2 3" id="KW-0961">Cell wall biogenesis/degradation</keyword>
<evidence type="ECO:0000256" key="5">
    <source>
        <dbReference type="SAM" id="MobiDB-lite"/>
    </source>
</evidence>
<dbReference type="Gene3D" id="2.40.40.10">
    <property type="entry name" value="RlpA-like domain"/>
    <property type="match status" value="1"/>
</dbReference>
<dbReference type="eggNOG" id="COG0797">
    <property type="taxonomic scope" value="Bacteria"/>
</dbReference>
<evidence type="ECO:0000259" key="6">
    <source>
        <dbReference type="Pfam" id="PF03330"/>
    </source>
</evidence>
<feature type="compositionally biased region" description="Low complexity" evidence="5">
    <location>
        <begin position="49"/>
        <end position="58"/>
    </location>
</feature>
<reference evidence="7 8" key="1">
    <citation type="submission" date="2007-01" db="EMBL/GenBank/DDBJ databases">
        <authorList>
            <person name="Haygood M."/>
            <person name="Podell S."/>
            <person name="Anderson C."/>
            <person name="Hopkinson B."/>
            <person name="Roe K."/>
            <person name="Barbeau K."/>
            <person name="Gaasterland T."/>
            <person name="Ferriera S."/>
            <person name="Johnson J."/>
            <person name="Kravitz S."/>
            <person name="Beeson K."/>
            <person name="Sutton G."/>
            <person name="Rogers Y.-H."/>
            <person name="Friedman R."/>
            <person name="Frazier M."/>
            <person name="Venter J.C."/>
        </authorList>
    </citation>
    <scope>NUCLEOTIDE SEQUENCE [LARGE SCALE GENOMIC DNA]</scope>
    <source>
        <strain evidence="7 8">ATCC 23134</strain>
    </source>
</reference>
<dbReference type="InterPro" id="IPR034718">
    <property type="entry name" value="RlpA"/>
</dbReference>
<dbReference type="PANTHER" id="PTHR34183:SF1">
    <property type="entry name" value="ENDOLYTIC PEPTIDOGLYCAN TRANSGLYCOSYLASE RLPA"/>
    <property type="match status" value="1"/>
</dbReference>
<organism evidence="7 8">
    <name type="scientific">Microscilla marina ATCC 23134</name>
    <dbReference type="NCBI Taxonomy" id="313606"/>
    <lineage>
        <taxon>Bacteria</taxon>
        <taxon>Pseudomonadati</taxon>
        <taxon>Bacteroidota</taxon>
        <taxon>Cytophagia</taxon>
        <taxon>Cytophagales</taxon>
        <taxon>Microscillaceae</taxon>
        <taxon>Microscilla</taxon>
    </lineage>
</organism>
<evidence type="ECO:0000256" key="1">
    <source>
        <dbReference type="ARBA" id="ARBA00023239"/>
    </source>
</evidence>
<dbReference type="HAMAP" id="MF_02071">
    <property type="entry name" value="RlpA"/>
    <property type="match status" value="1"/>
</dbReference>
<dbReference type="InterPro" id="IPR009009">
    <property type="entry name" value="RlpA-like_DPBB"/>
</dbReference>
<gene>
    <name evidence="3" type="primary">rlpA</name>
    <name evidence="7" type="ORF">M23134_04426</name>
</gene>
<keyword evidence="1 3" id="KW-0456">Lyase</keyword>
<sequence>MNQLKTLLVGVFVISLLTACDTLLIATRTSGGSSGTRTGGSSTTGGGSSSTSGGSSSTGSGGSSSNVASVLNGKASYYHDKFHGRRTASGQTYNKYALTAAHKTLPFNTKIEVRNLKNNRKVLVVINDRLPRTSTRSIDLSRAAAERIGMVRDGVVRVEMKVLRR</sequence>
<dbReference type="CDD" id="cd22268">
    <property type="entry name" value="DPBB_RlpA-like"/>
    <property type="match status" value="1"/>
</dbReference>
<comment type="subcellular location">
    <subcellularLocation>
        <location evidence="3">Cell membrane</location>
        <topology evidence="3">Lipid-anchor</topology>
    </subcellularLocation>
</comment>
<name>A1ZM47_MICM2</name>
<evidence type="ECO:0000256" key="4">
    <source>
        <dbReference type="RuleBase" id="RU003495"/>
    </source>
</evidence>
<dbReference type="EMBL" id="AAWS01000015">
    <property type="protein sequence ID" value="EAY28579.1"/>
    <property type="molecule type" value="Genomic_DNA"/>
</dbReference>
<dbReference type="OrthoDB" id="9779128at2"/>
<dbReference type="AlphaFoldDB" id="A1ZM47"/>
<evidence type="ECO:0000256" key="3">
    <source>
        <dbReference type="HAMAP-Rule" id="MF_02071"/>
    </source>
</evidence>
<dbReference type="PROSITE" id="PS51257">
    <property type="entry name" value="PROKAR_LIPOPROTEIN"/>
    <property type="match status" value="1"/>
</dbReference>
<dbReference type="GO" id="GO:0005886">
    <property type="term" value="C:plasma membrane"/>
    <property type="evidence" value="ECO:0007669"/>
    <property type="project" value="UniProtKB-SubCell"/>
</dbReference>